<dbReference type="EMBL" id="GBXM01033404">
    <property type="protein sequence ID" value="JAH75173.1"/>
    <property type="molecule type" value="Transcribed_RNA"/>
</dbReference>
<evidence type="ECO:0000313" key="1">
    <source>
        <dbReference type="EMBL" id="JAH75173.1"/>
    </source>
</evidence>
<sequence>MSLASSLVAYSNNYVFYKGLDHLIPSTTNITNYRLKQ</sequence>
<accession>A0A0E9VD83</accession>
<organism evidence="1">
    <name type="scientific">Anguilla anguilla</name>
    <name type="common">European freshwater eel</name>
    <name type="synonym">Muraena anguilla</name>
    <dbReference type="NCBI Taxonomy" id="7936"/>
    <lineage>
        <taxon>Eukaryota</taxon>
        <taxon>Metazoa</taxon>
        <taxon>Chordata</taxon>
        <taxon>Craniata</taxon>
        <taxon>Vertebrata</taxon>
        <taxon>Euteleostomi</taxon>
        <taxon>Actinopterygii</taxon>
        <taxon>Neopterygii</taxon>
        <taxon>Teleostei</taxon>
        <taxon>Anguilliformes</taxon>
        <taxon>Anguillidae</taxon>
        <taxon>Anguilla</taxon>
    </lineage>
</organism>
<reference evidence="1" key="2">
    <citation type="journal article" date="2015" name="Fish Shellfish Immunol.">
        <title>Early steps in the European eel (Anguilla anguilla)-Vibrio vulnificus interaction in the gills: Role of the RtxA13 toxin.</title>
        <authorList>
            <person name="Callol A."/>
            <person name="Pajuelo D."/>
            <person name="Ebbesson L."/>
            <person name="Teles M."/>
            <person name="MacKenzie S."/>
            <person name="Amaro C."/>
        </authorList>
    </citation>
    <scope>NUCLEOTIDE SEQUENCE</scope>
</reference>
<dbReference type="AlphaFoldDB" id="A0A0E9VD83"/>
<protein>
    <submittedName>
        <fullName evidence="1">Uncharacterized protein</fullName>
    </submittedName>
</protein>
<name>A0A0E9VD83_ANGAN</name>
<reference evidence="1" key="1">
    <citation type="submission" date="2014-11" db="EMBL/GenBank/DDBJ databases">
        <authorList>
            <person name="Amaro Gonzalez C."/>
        </authorList>
    </citation>
    <scope>NUCLEOTIDE SEQUENCE</scope>
</reference>
<proteinExistence type="predicted"/>